<keyword evidence="2" id="KW-1185">Reference proteome</keyword>
<evidence type="ECO:0000313" key="1">
    <source>
        <dbReference type="EMBL" id="KAK4327305.1"/>
    </source>
</evidence>
<protein>
    <submittedName>
        <fullName evidence="1">Uncharacterized protein</fullName>
    </submittedName>
</protein>
<accession>A0AAE1UQQ2</accession>
<comment type="caution">
    <text evidence="1">The sequence shown here is derived from an EMBL/GenBank/DDBJ whole genome shotgun (WGS) entry which is preliminary data.</text>
</comment>
<evidence type="ECO:0000313" key="2">
    <source>
        <dbReference type="Proteomes" id="UP001292094"/>
    </source>
</evidence>
<reference evidence="1" key="1">
    <citation type="submission" date="2023-11" db="EMBL/GenBank/DDBJ databases">
        <title>Genome assemblies of two species of porcelain crab, Petrolisthes cinctipes and Petrolisthes manimaculis (Anomura: Porcellanidae).</title>
        <authorList>
            <person name="Angst P."/>
        </authorList>
    </citation>
    <scope>NUCLEOTIDE SEQUENCE</scope>
    <source>
        <strain evidence="1">PB745_02</strain>
        <tissue evidence="1">Gill</tissue>
    </source>
</reference>
<dbReference type="Proteomes" id="UP001292094">
    <property type="component" value="Unassembled WGS sequence"/>
</dbReference>
<name>A0AAE1UQQ2_9EUCA</name>
<proteinExistence type="predicted"/>
<organism evidence="1 2">
    <name type="scientific">Petrolisthes manimaculis</name>
    <dbReference type="NCBI Taxonomy" id="1843537"/>
    <lineage>
        <taxon>Eukaryota</taxon>
        <taxon>Metazoa</taxon>
        <taxon>Ecdysozoa</taxon>
        <taxon>Arthropoda</taxon>
        <taxon>Crustacea</taxon>
        <taxon>Multicrustacea</taxon>
        <taxon>Malacostraca</taxon>
        <taxon>Eumalacostraca</taxon>
        <taxon>Eucarida</taxon>
        <taxon>Decapoda</taxon>
        <taxon>Pleocyemata</taxon>
        <taxon>Anomura</taxon>
        <taxon>Galatheoidea</taxon>
        <taxon>Porcellanidae</taxon>
        <taxon>Petrolisthes</taxon>
    </lineage>
</organism>
<dbReference type="EMBL" id="JAWZYT010000158">
    <property type="protein sequence ID" value="KAK4327305.1"/>
    <property type="molecule type" value="Genomic_DNA"/>
</dbReference>
<gene>
    <name evidence="1" type="ORF">Pmani_002246</name>
</gene>
<dbReference type="AlphaFoldDB" id="A0AAE1UQQ2"/>
<sequence length="83" mass="10001">MKSKYDTKANEMNVQAGDNVWFYNPQWKKGQSPKLQSPWDGPYTVLDRLSHDVEITLKLKYKWMVMVYQGEKWINKRIKTFNE</sequence>